<dbReference type="Gene3D" id="3.10.250.10">
    <property type="entry name" value="SRCR-like domain"/>
    <property type="match status" value="1"/>
</dbReference>
<dbReference type="InterPro" id="IPR001190">
    <property type="entry name" value="SRCR"/>
</dbReference>
<dbReference type="Proteomes" id="UP000239899">
    <property type="component" value="Unassembled WGS sequence"/>
</dbReference>
<dbReference type="OrthoDB" id="547695at2759"/>
<evidence type="ECO:0000313" key="6">
    <source>
        <dbReference type="Proteomes" id="UP000239899"/>
    </source>
</evidence>
<evidence type="ECO:0000313" key="5">
    <source>
        <dbReference type="EMBL" id="PRW61544.1"/>
    </source>
</evidence>
<dbReference type="GO" id="GO:0016020">
    <property type="term" value="C:membrane"/>
    <property type="evidence" value="ECO:0007669"/>
    <property type="project" value="InterPro"/>
</dbReference>
<gene>
    <name evidence="5" type="ORF">C2E21_0328</name>
</gene>
<name>A0A2P6U5F2_CHLSO</name>
<feature type="domain" description="SRCR" evidence="4">
    <location>
        <begin position="9"/>
        <end position="111"/>
    </location>
</feature>
<keyword evidence="1" id="KW-0732">Signal</keyword>
<organism evidence="5 6">
    <name type="scientific">Chlorella sorokiniana</name>
    <name type="common">Freshwater green alga</name>
    <dbReference type="NCBI Taxonomy" id="3076"/>
    <lineage>
        <taxon>Eukaryota</taxon>
        <taxon>Viridiplantae</taxon>
        <taxon>Chlorophyta</taxon>
        <taxon>core chlorophytes</taxon>
        <taxon>Trebouxiophyceae</taxon>
        <taxon>Chlorellales</taxon>
        <taxon>Chlorellaceae</taxon>
        <taxon>Chlorella clade</taxon>
        <taxon>Chlorella</taxon>
    </lineage>
</organism>
<dbReference type="Pfam" id="PF00530">
    <property type="entry name" value="SRCR"/>
    <property type="match status" value="1"/>
</dbReference>
<dbReference type="InterPro" id="IPR036772">
    <property type="entry name" value="SRCR-like_dom_sf"/>
</dbReference>
<dbReference type="AlphaFoldDB" id="A0A2P6U5F2"/>
<dbReference type="SUPFAM" id="SSF56487">
    <property type="entry name" value="SRCR-like"/>
    <property type="match status" value="1"/>
</dbReference>
<keyword evidence="2" id="KW-0677">Repeat</keyword>
<dbReference type="STRING" id="3076.A0A2P6U5F2"/>
<keyword evidence="6" id="KW-1185">Reference proteome</keyword>
<dbReference type="PROSITE" id="PS50287">
    <property type="entry name" value="SRCR_2"/>
    <property type="match status" value="1"/>
</dbReference>
<protein>
    <submittedName>
        <fullName evidence="5">Neurotrypsin isoform X2</fullName>
    </submittedName>
</protein>
<dbReference type="EMBL" id="LHPG02000001">
    <property type="protein sequence ID" value="PRW61544.1"/>
    <property type="molecule type" value="Genomic_DNA"/>
</dbReference>
<reference evidence="5 6" key="1">
    <citation type="journal article" date="2018" name="Plant J.">
        <title>Genome sequences of Chlorella sorokiniana UTEX 1602 and Micractinium conductrix SAG 241.80: implications to maltose excretion by a green alga.</title>
        <authorList>
            <person name="Arriola M.B."/>
            <person name="Velmurugan N."/>
            <person name="Zhang Y."/>
            <person name="Plunkett M.H."/>
            <person name="Hondzo H."/>
            <person name="Barney B.M."/>
        </authorList>
    </citation>
    <scope>NUCLEOTIDE SEQUENCE [LARGE SCALE GENOMIC DNA]</scope>
    <source>
        <strain evidence="6">UTEX 1602</strain>
    </source>
</reference>
<keyword evidence="3" id="KW-1015">Disulfide bond</keyword>
<sequence>MCNVQPVAVRLTGGLTKDSGRLEVMVDGKWGTVCSERFDDVSATVVCRQLGLPTPGRALGPGYFGSGTGRIWLTGVACSGDEDKLTDCPHNTWGVTVATCTHAKDVGIACGLAARLPACTGSGSACSGATTGVPVCTDAKMSANRFCTHCARAGATPFICLASGEPCTFQGKLISSCSVYAGPADPLEGGGGCYQTLKGRGGLMYQEEPFWAVSTSTCPSAVTCNCTGPTAGPPGLRVLHRVSQPYYNTPCWTSNDHENLGSAEAGVLDQCADFQYTGRQRMSGCTAENRFLWCYVEFKLDGKSYWTLDHSCYTPLDSQVSYPGDPLCNQPCEYTQLAENRYCVHCAAPGARPTICLASGKPCAASKDGSVWNAKQASCWNPASCNCNGGVPGKRVLRFVDQPLLDAPCAGANKMGTQPKCQQFDFTGRQAITNCLNEGTVWQYNNCYSEVTVGGKNYWLLDHS</sequence>
<evidence type="ECO:0000256" key="1">
    <source>
        <dbReference type="ARBA" id="ARBA00022729"/>
    </source>
</evidence>
<comment type="caution">
    <text evidence="5">The sequence shown here is derived from an EMBL/GenBank/DDBJ whole genome shotgun (WGS) entry which is preliminary data.</text>
</comment>
<accession>A0A2P6U5F2</accession>
<dbReference type="PROSITE" id="PS00420">
    <property type="entry name" value="SRCR_1"/>
    <property type="match status" value="1"/>
</dbReference>
<dbReference type="PANTHER" id="PTHR19331">
    <property type="entry name" value="SCAVENGER RECEPTOR DOMAIN-CONTAINING"/>
    <property type="match status" value="1"/>
</dbReference>
<dbReference type="SMART" id="SM00202">
    <property type="entry name" value="SR"/>
    <property type="match status" value="1"/>
</dbReference>
<dbReference type="PRINTS" id="PR00258">
    <property type="entry name" value="SPERACTRCPTR"/>
</dbReference>
<evidence type="ECO:0000259" key="4">
    <source>
        <dbReference type="PROSITE" id="PS50287"/>
    </source>
</evidence>
<proteinExistence type="predicted"/>
<dbReference type="FunFam" id="3.10.250.10:FF:000001">
    <property type="entry name" value="Lysyl oxidase 4 isoform X1"/>
    <property type="match status" value="1"/>
</dbReference>
<dbReference type="PANTHER" id="PTHR19331:SF487">
    <property type="entry name" value="SOLUBLE SCAVENGER RECEPTOR CYSTEINE-RICH DOMAIN-CONTAINING PROTEIN SSC5D"/>
    <property type="match status" value="1"/>
</dbReference>
<evidence type="ECO:0000256" key="2">
    <source>
        <dbReference type="ARBA" id="ARBA00022737"/>
    </source>
</evidence>
<evidence type="ECO:0000256" key="3">
    <source>
        <dbReference type="ARBA" id="ARBA00023157"/>
    </source>
</evidence>